<dbReference type="Proteomes" id="UP001304298">
    <property type="component" value="Unassembled WGS sequence"/>
</dbReference>
<dbReference type="PANTHER" id="PTHR35526:SF3">
    <property type="entry name" value="ANTI-SIGMA-F FACTOR RSBW"/>
    <property type="match status" value="1"/>
</dbReference>
<name>A0ABU5RBB6_9PSEU</name>
<accession>A0ABU5RBB6</accession>
<evidence type="ECO:0000259" key="2">
    <source>
        <dbReference type="Pfam" id="PF13581"/>
    </source>
</evidence>
<dbReference type="GO" id="GO:0005524">
    <property type="term" value="F:ATP binding"/>
    <property type="evidence" value="ECO:0007669"/>
    <property type="project" value="UniProtKB-KW"/>
</dbReference>
<organism evidence="3 4">
    <name type="scientific">Amycolatopsis heterodermiae</name>
    <dbReference type="NCBI Taxonomy" id="3110235"/>
    <lineage>
        <taxon>Bacteria</taxon>
        <taxon>Bacillati</taxon>
        <taxon>Actinomycetota</taxon>
        <taxon>Actinomycetes</taxon>
        <taxon>Pseudonocardiales</taxon>
        <taxon>Pseudonocardiaceae</taxon>
        <taxon>Amycolatopsis</taxon>
    </lineage>
</organism>
<evidence type="ECO:0000313" key="3">
    <source>
        <dbReference type="EMBL" id="MEA5363521.1"/>
    </source>
</evidence>
<dbReference type="CDD" id="cd16936">
    <property type="entry name" value="HATPase_RsbW-like"/>
    <property type="match status" value="1"/>
</dbReference>
<feature type="domain" description="Histidine kinase/HSP90-like ATPase" evidence="2">
    <location>
        <begin position="8"/>
        <end position="121"/>
    </location>
</feature>
<dbReference type="InterPro" id="IPR050267">
    <property type="entry name" value="Anti-sigma-factor_SerPK"/>
</dbReference>
<keyword evidence="3" id="KW-0547">Nucleotide-binding</keyword>
<dbReference type="InterPro" id="IPR036890">
    <property type="entry name" value="HATPase_C_sf"/>
</dbReference>
<dbReference type="PANTHER" id="PTHR35526">
    <property type="entry name" value="ANTI-SIGMA-F FACTOR RSBW-RELATED"/>
    <property type="match status" value="1"/>
</dbReference>
<dbReference type="SUPFAM" id="SSF55874">
    <property type="entry name" value="ATPase domain of HSP90 chaperone/DNA topoisomerase II/histidine kinase"/>
    <property type="match status" value="1"/>
</dbReference>
<keyword evidence="1" id="KW-0723">Serine/threonine-protein kinase</keyword>
<protein>
    <submittedName>
        <fullName evidence="3">ATP-binding protein</fullName>
        <ecNumber evidence="3">2.7.13.3</ecNumber>
    </submittedName>
</protein>
<evidence type="ECO:0000256" key="1">
    <source>
        <dbReference type="ARBA" id="ARBA00022527"/>
    </source>
</evidence>
<dbReference type="Gene3D" id="3.30.565.10">
    <property type="entry name" value="Histidine kinase-like ATPase, C-terminal domain"/>
    <property type="match status" value="1"/>
</dbReference>
<keyword evidence="3" id="KW-0067">ATP-binding</keyword>
<keyword evidence="3" id="KW-0808">Transferase</keyword>
<comment type="caution">
    <text evidence="3">The sequence shown here is derived from an EMBL/GenBank/DDBJ whole genome shotgun (WGS) entry which is preliminary data.</text>
</comment>
<dbReference type="EMBL" id="JAYFSI010000007">
    <property type="protein sequence ID" value="MEA5363521.1"/>
    <property type="molecule type" value="Genomic_DNA"/>
</dbReference>
<proteinExistence type="predicted"/>
<dbReference type="Pfam" id="PF13581">
    <property type="entry name" value="HATPase_c_2"/>
    <property type="match status" value="1"/>
</dbReference>
<dbReference type="GO" id="GO:0004673">
    <property type="term" value="F:protein histidine kinase activity"/>
    <property type="evidence" value="ECO:0007669"/>
    <property type="project" value="UniProtKB-EC"/>
</dbReference>
<evidence type="ECO:0000313" key="4">
    <source>
        <dbReference type="Proteomes" id="UP001304298"/>
    </source>
</evidence>
<keyword evidence="1" id="KW-0418">Kinase</keyword>
<keyword evidence="4" id="KW-1185">Reference proteome</keyword>
<gene>
    <name evidence="3" type="ORF">VA596_28595</name>
</gene>
<dbReference type="RefSeq" id="WP_323331271.1">
    <property type="nucleotide sequence ID" value="NZ_JAYFSI010000007.1"/>
</dbReference>
<dbReference type="EC" id="2.7.13.3" evidence="3"/>
<sequence>MILESFEFDASPRQIGKVRSWAREQLAAAGDVPDEAIADIVLIVNELATNAVRHAAGPVRARLVRSDATIWVGVEDAGGAAWFDPAAPVAAPLGTGLTLVAACSRRRGHFHRGDGGRTVWAEIPVAAR</sequence>
<dbReference type="InterPro" id="IPR003594">
    <property type="entry name" value="HATPase_dom"/>
</dbReference>
<reference evidence="3 4" key="1">
    <citation type="submission" date="2023-12" db="EMBL/GenBank/DDBJ databases">
        <title>Amycolatopsis sp. V23-08.</title>
        <authorList>
            <person name="Somphong A."/>
        </authorList>
    </citation>
    <scope>NUCLEOTIDE SEQUENCE [LARGE SCALE GENOMIC DNA]</scope>
    <source>
        <strain evidence="3 4">V23-08</strain>
    </source>
</reference>